<keyword evidence="6" id="KW-0479">Metal-binding</keyword>
<dbReference type="Pfam" id="PF02485">
    <property type="entry name" value="Branch"/>
    <property type="match status" value="1"/>
</dbReference>
<keyword evidence="7" id="KW-0256">Endoplasmic reticulum</keyword>
<keyword evidence="5" id="KW-0812">Transmembrane</keyword>
<keyword evidence="10" id="KW-0333">Golgi apparatus</keyword>
<evidence type="ECO:0000313" key="16">
    <source>
        <dbReference type="Proteomes" id="UP000621859"/>
    </source>
</evidence>
<keyword evidence="11" id="KW-0472">Membrane</keyword>
<evidence type="ECO:0000256" key="12">
    <source>
        <dbReference type="ARBA" id="ARBA00023157"/>
    </source>
</evidence>
<evidence type="ECO:0000256" key="13">
    <source>
        <dbReference type="ARBA" id="ARBA00023180"/>
    </source>
</evidence>
<dbReference type="EMBL" id="BMLY01000002">
    <property type="protein sequence ID" value="GGP25413.1"/>
    <property type="molecule type" value="Genomic_DNA"/>
</dbReference>
<evidence type="ECO:0000256" key="14">
    <source>
        <dbReference type="ARBA" id="ARBA00042865"/>
    </source>
</evidence>
<evidence type="ECO:0000256" key="3">
    <source>
        <dbReference type="ARBA" id="ARBA00022676"/>
    </source>
</evidence>
<accession>A0ABQ2PJC3</accession>
<keyword evidence="4" id="KW-0808">Transferase</keyword>
<evidence type="ECO:0000256" key="8">
    <source>
        <dbReference type="ARBA" id="ARBA00022968"/>
    </source>
</evidence>
<evidence type="ECO:0000256" key="10">
    <source>
        <dbReference type="ARBA" id="ARBA00023034"/>
    </source>
</evidence>
<evidence type="ECO:0000256" key="11">
    <source>
        <dbReference type="ARBA" id="ARBA00023136"/>
    </source>
</evidence>
<evidence type="ECO:0000256" key="4">
    <source>
        <dbReference type="ARBA" id="ARBA00022679"/>
    </source>
</evidence>
<comment type="caution">
    <text evidence="15">The sequence shown here is derived from an EMBL/GenBank/DDBJ whole genome shotgun (WGS) entry which is preliminary data.</text>
</comment>
<evidence type="ECO:0000256" key="7">
    <source>
        <dbReference type="ARBA" id="ARBA00022824"/>
    </source>
</evidence>
<evidence type="ECO:0000256" key="5">
    <source>
        <dbReference type="ARBA" id="ARBA00022692"/>
    </source>
</evidence>
<dbReference type="PANTHER" id="PTHR46025:SF3">
    <property type="entry name" value="XYLOSYLTRANSFERASE OXT"/>
    <property type="match status" value="1"/>
</dbReference>
<keyword evidence="8" id="KW-0735">Signal-anchor</keyword>
<dbReference type="PANTHER" id="PTHR46025">
    <property type="entry name" value="XYLOSYLTRANSFERASE OXT"/>
    <property type="match status" value="1"/>
</dbReference>
<dbReference type="InterPro" id="IPR043538">
    <property type="entry name" value="XYLT"/>
</dbReference>
<evidence type="ECO:0000256" key="2">
    <source>
        <dbReference type="ARBA" id="ARBA00004648"/>
    </source>
</evidence>
<keyword evidence="12" id="KW-1015">Disulfide bond</keyword>
<reference evidence="16" key="1">
    <citation type="journal article" date="2019" name="Int. J. Syst. Evol. Microbiol.">
        <title>The Global Catalogue of Microorganisms (GCM) 10K type strain sequencing project: providing services to taxonomists for standard genome sequencing and annotation.</title>
        <authorList>
            <consortium name="The Broad Institute Genomics Platform"/>
            <consortium name="The Broad Institute Genome Sequencing Center for Infectious Disease"/>
            <person name="Wu L."/>
            <person name="Ma J."/>
        </authorList>
    </citation>
    <scope>NUCLEOTIDE SEQUENCE [LARGE SCALE GENOMIC DNA]</scope>
    <source>
        <strain evidence="16">CGMCC 1.8860</strain>
    </source>
</reference>
<dbReference type="RefSeq" id="WP_188690510.1">
    <property type="nucleotide sequence ID" value="NZ_BMLY01000002.1"/>
</dbReference>
<sequence length="289" mass="31683">MSLSIAYLILAHGQPAQLGRLVARLSAPGVRCYLHIDANTDQATFDAIKAAMPASAAVTFIARRSCRWGGFSLVDATLDLVRAALKDGFDWAQLLSGADYPIKSSAQISTFLAQASAAGFIDLRSQNQFDVRYRWQAFFLEQLHGTRAGKALQKLQRGLNRVGLRRSLPAPLTAVWAGSQWWCLSSEACNALILFVDEHPRVSAFFRSTLVPDEMFVQTVLMATSIGPQLATHNLHQLRWQENAWSPAEFIQADVPQLLASPALFARKFSPDGVTTGMIDAALDITHSV</sequence>
<gene>
    <name evidence="15" type="ORF">GCM10010971_12320</name>
</gene>
<organism evidence="15 16">
    <name type="scientific">Silvimonas amylolytica</name>
    <dbReference type="NCBI Taxonomy" id="449663"/>
    <lineage>
        <taxon>Bacteria</taxon>
        <taxon>Pseudomonadati</taxon>
        <taxon>Pseudomonadota</taxon>
        <taxon>Betaproteobacteria</taxon>
        <taxon>Neisseriales</taxon>
        <taxon>Chitinibacteraceae</taxon>
        <taxon>Silvimonas</taxon>
    </lineage>
</organism>
<comment type="subcellular location">
    <subcellularLocation>
        <location evidence="2">Endoplasmic reticulum membrane</location>
        <topology evidence="2">Single-pass type II membrane protein</topology>
    </subcellularLocation>
    <subcellularLocation>
        <location evidence="1">Golgi apparatus membrane</location>
        <topology evidence="1">Single-pass type II membrane protein</topology>
    </subcellularLocation>
</comment>
<evidence type="ECO:0000256" key="9">
    <source>
        <dbReference type="ARBA" id="ARBA00022989"/>
    </source>
</evidence>
<dbReference type="InterPro" id="IPR003406">
    <property type="entry name" value="Glyco_trans_14"/>
</dbReference>
<keyword evidence="13" id="KW-0325">Glycoprotein</keyword>
<evidence type="ECO:0000256" key="6">
    <source>
        <dbReference type="ARBA" id="ARBA00022723"/>
    </source>
</evidence>
<keyword evidence="3" id="KW-0328">Glycosyltransferase</keyword>
<protein>
    <recommendedName>
        <fullName evidence="14">Peptide O-xylosyltransferase</fullName>
    </recommendedName>
</protein>
<name>A0ABQ2PJC3_9NEIS</name>
<proteinExistence type="predicted"/>
<keyword evidence="9" id="KW-1133">Transmembrane helix</keyword>
<evidence type="ECO:0000256" key="1">
    <source>
        <dbReference type="ARBA" id="ARBA00004323"/>
    </source>
</evidence>
<dbReference type="Proteomes" id="UP000621859">
    <property type="component" value="Unassembled WGS sequence"/>
</dbReference>
<keyword evidence="16" id="KW-1185">Reference proteome</keyword>
<evidence type="ECO:0000313" key="15">
    <source>
        <dbReference type="EMBL" id="GGP25413.1"/>
    </source>
</evidence>